<reference evidence="1" key="1">
    <citation type="submission" date="2018-10" db="EMBL/GenBank/DDBJ databases">
        <authorList>
            <consortium name="NARMS: The National Antimicrobial Resistance Monitoring System"/>
        </authorList>
    </citation>
    <scope>NUCLEOTIDE SEQUENCE [LARGE SCALE GENOMIC DNA]</scope>
    <source>
        <strain evidence="1">CVM N17EC0388</strain>
    </source>
</reference>
<gene>
    <name evidence="1" type="ORF">D9F05_16355</name>
</gene>
<dbReference type="EMBL" id="RNRV01000032">
    <property type="protein sequence ID" value="MHO05931.1"/>
    <property type="molecule type" value="Genomic_DNA"/>
</dbReference>
<proteinExistence type="predicted"/>
<comment type="caution">
    <text evidence="1">The sequence shown here is derived from an EMBL/GenBank/DDBJ whole genome shotgun (WGS) entry which is preliminary data.</text>
</comment>
<sequence length="125" mass="13773">MSKTTTQQGAIEMTVAELAQRVADRYRAAFGETFRDRGEVLRLNTPAFPAAITVFVCGEDDDAHTATLMLQAMLARDGDGLSNFGVRFIEALLFWLADQVYQAKAGATNPPPQSAQLLRMEDYRA</sequence>
<name>A0A3L0X570_ECOLX</name>
<accession>A0A3L0X570</accession>
<evidence type="ECO:0000313" key="1">
    <source>
        <dbReference type="EMBL" id="MHO05931.1"/>
    </source>
</evidence>
<organism evidence="1">
    <name type="scientific">Escherichia coli</name>
    <dbReference type="NCBI Taxonomy" id="562"/>
    <lineage>
        <taxon>Bacteria</taxon>
        <taxon>Pseudomonadati</taxon>
        <taxon>Pseudomonadota</taxon>
        <taxon>Gammaproteobacteria</taxon>
        <taxon>Enterobacterales</taxon>
        <taxon>Enterobacteriaceae</taxon>
        <taxon>Escherichia</taxon>
    </lineage>
</organism>
<dbReference type="AlphaFoldDB" id="A0A3L0X570"/>
<protein>
    <submittedName>
        <fullName evidence="1">Uncharacterized protein</fullName>
    </submittedName>
</protein>